<dbReference type="Proteomes" id="UP000644699">
    <property type="component" value="Unassembled WGS sequence"/>
</dbReference>
<protein>
    <recommendedName>
        <fullName evidence="2">AB hydrolase-1 domain-containing protein</fullName>
    </recommendedName>
</protein>
<dbReference type="RefSeq" id="WP_188907774.1">
    <property type="nucleotide sequence ID" value="NZ_BMIQ01000002.1"/>
</dbReference>
<reference evidence="3" key="1">
    <citation type="journal article" date="2014" name="Int. J. Syst. Evol. Microbiol.">
        <title>Complete genome sequence of Corynebacterium casei LMG S-19264T (=DSM 44701T), isolated from a smear-ripened cheese.</title>
        <authorList>
            <consortium name="US DOE Joint Genome Institute (JGI-PGF)"/>
            <person name="Walter F."/>
            <person name="Albersmeier A."/>
            <person name="Kalinowski J."/>
            <person name="Ruckert C."/>
        </authorList>
    </citation>
    <scope>NUCLEOTIDE SEQUENCE</scope>
    <source>
        <strain evidence="3">CGMCC 1.15367</strain>
    </source>
</reference>
<evidence type="ECO:0000259" key="2">
    <source>
        <dbReference type="Pfam" id="PF12697"/>
    </source>
</evidence>
<gene>
    <name evidence="3" type="ORF">GCM10011390_16870</name>
</gene>
<comment type="caution">
    <text evidence="3">The sequence shown here is derived from an EMBL/GenBank/DDBJ whole genome shotgun (WGS) entry which is preliminary data.</text>
</comment>
<dbReference type="InterPro" id="IPR000639">
    <property type="entry name" value="Epox_hydrolase-like"/>
</dbReference>
<dbReference type="EMBL" id="BMIQ01000002">
    <property type="protein sequence ID" value="GGD98720.1"/>
    <property type="molecule type" value="Genomic_DNA"/>
</dbReference>
<dbReference type="InterPro" id="IPR029058">
    <property type="entry name" value="AB_hydrolase_fold"/>
</dbReference>
<organism evidence="3 4">
    <name type="scientific">Aureimonas endophytica</name>
    <dbReference type="NCBI Taxonomy" id="2027858"/>
    <lineage>
        <taxon>Bacteria</taxon>
        <taxon>Pseudomonadati</taxon>
        <taxon>Pseudomonadota</taxon>
        <taxon>Alphaproteobacteria</taxon>
        <taxon>Hyphomicrobiales</taxon>
        <taxon>Aurantimonadaceae</taxon>
        <taxon>Aureimonas</taxon>
    </lineage>
</organism>
<evidence type="ECO:0000313" key="3">
    <source>
        <dbReference type="EMBL" id="GGD98720.1"/>
    </source>
</evidence>
<evidence type="ECO:0000256" key="1">
    <source>
        <dbReference type="ARBA" id="ARBA00022801"/>
    </source>
</evidence>
<dbReference type="PRINTS" id="PR00111">
    <property type="entry name" value="ABHYDROLASE"/>
</dbReference>
<accession>A0A916ZIW3</accession>
<dbReference type="AlphaFoldDB" id="A0A916ZIW3"/>
<dbReference type="PANTHER" id="PTHR43798:SF31">
    <property type="entry name" value="AB HYDROLASE SUPERFAMILY PROTEIN YCLE"/>
    <property type="match status" value="1"/>
</dbReference>
<dbReference type="PANTHER" id="PTHR43798">
    <property type="entry name" value="MONOACYLGLYCEROL LIPASE"/>
    <property type="match status" value="1"/>
</dbReference>
<dbReference type="PRINTS" id="PR00412">
    <property type="entry name" value="EPOXHYDRLASE"/>
</dbReference>
<keyword evidence="4" id="KW-1185">Reference proteome</keyword>
<dbReference type="InterPro" id="IPR050266">
    <property type="entry name" value="AB_hydrolase_sf"/>
</dbReference>
<dbReference type="InterPro" id="IPR000073">
    <property type="entry name" value="AB_hydrolase_1"/>
</dbReference>
<dbReference type="GO" id="GO:0016020">
    <property type="term" value="C:membrane"/>
    <property type="evidence" value="ECO:0007669"/>
    <property type="project" value="TreeGrafter"/>
</dbReference>
<dbReference type="SUPFAM" id="SSF53474">
    <property type="entry name" value="alpha/beta-Hydrolases"/>
    <property type="match status" value="1"/>
</dbReference>
<feature type="domain" description="AB hydrolase-1" evidence="2">
    <location>
        <begin position="16"/>
        <end position="249"/>
    </location>
</feature>
<name>A0A916ZIW3_9HYPH</name>
<reference evidence="3" key="2">
    <citation type="submission" date="2020-09" db="EMBL/GenBank/DDBJ databases">
        <authorList>
            <person name="Sun Q."/>
            <person name="Zhou Y."/>
        </authorList>
    </citation>
    <scope>NUCLEOTIDE SEQUENCE</scope>
    <source>
        <strain evidence="3">CGMCC 1.15367</strain>
    </source>
</reference>
<keyword evidence="1" id="KW-0378">Hydrolase</keyword>
<dbReference type="GO" id="GO:0016787">
    <property type="term" value="F:hydrolase activity"/>
    <property type="evidence" value="ECO:0007669"/>
    <property type="project" value="UniProtKB-KW"/>
</dbReference>
<sequence>MLQRLDNPPRPVLFYLHALGSSRRAIEAVGARLEAEFEVVGIDLPGFGDAPAALGLSVAEMVAHVAGAIRAHGATRWLLAGHSMGGKVATLVAARALAGDAGLFGLAGIVLLAGSPPSPEPMDEARRERMLGWASAGPLDPAAAREFIDGNVGAALDPRHEALATRDLLRTTREAWLAWLERGSREDWSAEAGRLDLPALVLAGGEDGDLGPDGQRRVNGPVYPRARFEVLEGAGHLLPLERPAEVAEAILRFWRREAGAGPRIPTDFARLIASDRVSARSRAILARRALADDPDYRPKALTTAQLDTLRAVAARTVPQDMGGAAIDLAARVEAGLASGKGDGWRLAALPPDVEAYRAALDGLADFGALGEAEQDARLAALVAGTFEPAAGGLSAAQMQGWFADARTDLVRQWLAHPATMARIGFDGFANGGDGPRKQGFERLAAGEREGWEPAMEGVR</sequence>
<dbReference type="Pfam" id="PF12697">
    <property type="entry name" value="Abhydrolase_6"/>
    <property type="match status" value="1"/>
</dbReference>
<dbReference type="Gene3D" id="3.40.50.1820">
    <property type="entry name" value="alpha/beta hydrolase"/>
    <property type="match status" value="1"/>
</dbReference>
<proteinExistence type="predicted"/>
<evidence type="ECO:0000313" key="4">
    <source>
        <dbReference type="Proteomes" id="UP000644699"/>
    </source>
</evidence>